<feature type="compositionally biased region" description="Low complexity" evidence="1">
    <location>
        <begin position="42"/>
        <end position="56"/>
    </location>
</feature>
<reference evidence="3 4" key="1">
    <citation type="submission" date="2019-03" db="EMBL/GenBank/DDBJ databases">
        <authorList>
            <person name="Gaulin E."/>
            <person name="Dumas B."/>
        </authorList>
    </citation>
    <scope>NUCLEOTIDE SEQUENCE [LARGE SCALE GENOMIC DNA]</scope>
    <source>
        <strain evidence="3">CBS 568.67</strain>
    </source>
</reference>
<evidence type="ECO:0000313" key="2">
    <source>
        <dbReference type="EMBL" id="KAF0720011.1"/>
    </source>
</evidence>
<evidence type="ECO:0000256" key="1">
    <source>
        <dbReference type="SAM" id="MobiDB-lite"/>
    </source>
</evidence>
<accession>A0A485K766</accession>
<evidence type="ECO:0000313" key="4">
    <source>
        <dbReference type="Proteomes" id="UP000332933"/>
    </source>
</evidence>
<evidence type="ECO:0000313" key="3">
    <source>
        <dbReference type="EMBL" id="VFT77844.1"/>
    </source>
</evidence>
<dbReference type="EMBL" id="CAADRA010000036">
    <property type="protein sequence ID" value="VFT77844.1"/>
    <property type="molecule type" value="Genomic_DNA"/>
</dbReference>
<keyword evidence="4" id="KW-1185">Reference proteome</keyword>
<dbReference type="AlphaFoldDB" id="A0A485K766"/>
<feature type="compositionally biased region" description="Basic and acidic residues" evidence="1">
    <location>
        <begin position="332"/>
        <end position="342"/>
    </location>
</feature>
<dbReference type="Gene3D" id="1.25.10.10">
    <property type="entry name" value="Leucine-rich Repeat Variant"/>
    <property type="match status" value="1"/>
</dbReference>
<gene>
    <name evidence="3" type="primary">Aste57867_619</name>
    <name evidence="2" type="ORF">As57867_000618</name>
    <name evidence="3" type="ORF">ASTE57867_619</name>
</gene>
<dbReference type="Proteomes" id="UP000332933">
    <property type="component" value="Unassembled WGS sequence"/>
</dbReference>
<sequence>MPPPTTPSLPKVLPPTAPLKTLPSSTLFPDDQRSLSRRSESTDSTDTSTESTASDTATDDLNEDKAILVLATSELVPLLDVADDLTRMQDAILSTDWLVQYTAIETFRRGIVHHTRMASTCVAAMLDPLTAASLNLRSAMSKNALLALAESFEFASDDVMLAPDATTRAVCDALLKRAACEKKFLRDAADLSLTKLATCVPSPTAAVACAAVADSKSNKLCAAGCNATMQCLSEMQRRGMTIASDTEMASGLAHQLIKFRSGKDIKTRDDALKGLVHASHIIGGIDILEALVTKHVSNKGAAIKLIADIKTARNGRPVSKGTRPRGGSGLRDMLRDRKSLVE</sequence>
<dbReference type="InterPro" id="IPR011989">
    <property type="entry name" value="ARM-like"/>
</dbReference>
<dbReference type="OrthoDB" id="166659at2759"/>
<feature type="region of interest" description="Disordered" evidence="1">
    <location>
        <begin position="1"/>
        <end position="58"/>
    </location>
</feature>
<feature type="region of interest" description="Disordered" evidence="1">
    <location>
        <begin position="314"/>
        <end position="342"/>
    </location>
</feature>
<name>A0A485K766_9STRA</name>
<dbReference type="EMBL" id="VJMH01000036">
    <property type="protein sequence ID" value="KAF0720011.1"/>
    <property type="molecule type" value="Genomic_DNA"/>
</dbReference>
<proteinExistence type="predicted"/>
<feature type="compositionally biased region" description="Basic and acidic residues" evidence="1">
    <location>
        <begin position="30"/>
        <end position="41"/>
    </location>
</feature>
<feature type="compositionally biased region" description="Pro residues" evidence="1">
    <location>
        <begin position="1"/>
        <end position="17"/>
    </location>
</feature>
<organism evidence="3 4">
    <name type="scientific">Aphanomyces stellatus</name>
    <dbReference type="NCBI Taxonomy" id="120398"/>
    <lineage>
        <taxon>Eukaryota</taxon>
        <taxon>Sar</taxon>
        <taxon>Stramenopiles</taxon>
        <taxon>Oomycota</taxon>
        <taxon>Saprolegniomycetes</taxon>
        <taxon>Saprolegniales</taxon>
        <taxon>Verrucalvaceae</taxon>
        <taxon>Aphanomyces</taxon>
    </lineage>
</organism>
<reference evidence="2" key="2">
    <citation type="submission" date="2019-06" db="EMBL/GenBank/DDBJ databases">
        <title>Genomics analysis of Aphanomyces spp. identifies a new class of oomycete effector associated with host adaptation.</title>
        <authorList>
            <person name="Gaulin E."/>
        </authorList>
    </citation>
    <scope>NUCLEOTIDE SEQUENCE</scope>
    <source>
        <strain evidence="2">CBS 578.67</strain>
    </source>
</reference>
<protein>
    <submittedName>
        <fullName evidence="3">Aste57867_619 protein</fullName>
    </submittedName>
</protein>